<evidence type="ECO:0000313" key="9">
    <source>
        <dbReference type="EMBL" id="QBZ56751.1"/>
    </source>
</evidence>
<feature type="repeat" description="WD" evidence="7">
    <location>
        <begin position="454"/>
        <end position="469"/>
    </location>
</feature>
<feature type="compositionally biased region" description="Polar residues" evidence="8">
    <location>
        <begin position="280"/>
        <end position="290"/>
    </location>
</feature>
<reference evidence="9 10" key="1">
    <citation type="journal article" date="2019" name="Mol. Biol. Evol.">
        <title>Blast fungal genomes show frequent chromosomal changes, gene gains and losses, and effector gene turnover.</title>
        <authorList>
            <person name="Gomez Luciano L.B."/>
            <person name="Jason Tsai I."/>
            <person name="Chuma I."/>
            <person name="Tosa Y."/>
            <person name="Chen Y.H."/>
            <person name="Li J.Y."/>
            <person name="Li M.Y."/>
            <person name="Jade Lu M.Y."/>
            <person name="Nakayashiki H."/>
            <person name="Li W.H."/>
        </authorList>
    </citation>
    <scope>NUCLEOTIDE SEQUENCE [LARGE SCALE GENOMIC DNA]</scope>
    <source>
        <strain evidence="9">MZ5-1-6</strain>
    </source>
</reference>
<evidence type="ECO:0000256" key="8">
    <source>
        <dbReference type="SAM" id="MobiDB-lite"/>
    </source>
</evidence>
<feature type="compositionally biased region" description="Polar residues" evidence="8">
    <location>
        <begin position="333"/>
        <end position="352"/>
    </location>
</feature>
<comment type="similarity">
    <text evidence="4">Belongs to the WD repeat ASA1 family.</text>
</comment>
<dbReference type="InterPro" id="IPR001680">
    <property type="entry name" value="WD40_rpt"/>
</dbReference>
<dbReference type="AlphaFoldDB" id="A0A4P7N6I0"/>
<evidence type="ECO:0000256" key="2">
    <source>
        <dbReference type="ARBA" id="ARBA00022737"/>
    </source>
</evidence>
<evidence type="ECO:0000313" key="10">
    <source>
        <dbReference type="Proteomes" id="UP000294847"/>
    </source>
</evidence>
<dbReference type="PANTHER" id="PTHR19854:SF1">
    <property type="entry name" value="GUANINE NUCLEOTIDE-BINDING PROTEIN SUBUNIT BETA-LIKE PROTEIN 1"/>
    <property type="match status" value="1"/>
</dbReference>
<dbReference type="InterPro" id="IPR015943">
    <property type="entry name" value="WD40/YVTN_repeat-like_dom_sf"/>
</dbReference>
<evidence type="ECO:0000256" key="7">
    <source>
        <dbReference type="PROSITE-ProRule" id="PRU00221"/>
    </source>
</evidence>
<dbReference type="PANTHER" id="PTHR19854">
    <property type="entry name" value="TRANSDUCIN BETA-LIKE 3"/>
    <property type="match status" value="1"/>
</dbReference>
<feature type="compositionally biased region" description="Low complexity" evidence="8">
    <location>
        <begin position="293"/>
        <end position="305"/>
    </location>
</feature>
<feature type="region of interest" description="Disordered" evidence="8">
    <location>
        <begin position="260"/>
        <end position="354"/>
    </location>
</feature>
<evidence type="ECO:0000256" key="4">
    <source>
        <dbReference type="ARBA" id="ARBA00037931"/>
    </source>
</evidence>
<dbReference type="Gene3D" id="2.130.10.10">
    <property type="entry name" value="YVTN repeat-like/Quinoprotein amine dehydrogenase"/>
    <property type="match status" value="2"/>
</dbReference>
<name>A0A4P7N6I0_PYROR</name>
<proteinExistence type="inferred from homology"/>
<gene>
    <name evidence="9" type="ORF">PoMZ_01666</name>
</gene>
<keyword evidence="2" id="KW-0677">Repeat</keyword>
<accession>A0A4P7N6I0</accession>
<evidence type="ECO:0000256" key="3">
    <source>
        <dbReference type="ARBA" id="ARBA00037338"/>
    </source>
</evidence>
<feature type="repeat" description="WD" evidence="7">
    <location>
        <begin position="19"/>
        <end position="52"/>
    </location>
</feature>
<dbReference type="InterPro" id="IPR036322">
    <property type="entry name" value="WD40_repeat_dom_sf"/>
</dbReference>
<dbReference type="SUPFAM" id="SSF50978">
    <property type="entry name" value="WD40 repeat-like"/>
    <property type="match status" value="1"/>
</dbReference>
<dbReference type="InterPro" id="IPR019775">
    <property type="entry name" value="WD40_repeat_CS"/>
</dbReference>
<feature type="compositionally biased region" description="Low complexity" evidence="8">
    <location>
        <begin position="317"/>
        <end position="332"/>
    </location>
</feature>
<dbReference type="EMBL" id="CP034205">
    <property type="protein sequence ID" value="QBZ56751.1"/>
    <property type="molecule type" value="Genomic_DNA"/>
</dbReference>
<protein>
    <recommendedName>
        <fullName evidence="6">ASTRA-associated protein 1</fullName>
    </recommendedName>
</protein>
<comment type="function">
    <text evidence="3">Component of the ASTRA complex involved in chromatin remodeling.</text>
</comment>
<evidence type="ECO:0000256" key="5">
    <source>
        <dbReference type="ARBA" id="ARBA00038749"/>
    </source>
</evidence>
<dbReference type="PROSITE" id="PS00678">
    <property type="entry name" value="WD_REPEATS_1"/>
    <property type="match status" value="2"/>
</dbReference>
<dbReference type="Pfam" id="PF00400">
    <property type="entry name" value="WD40"/>
    <property type="match status" value="3"/>
</dbReference>
<organism evidence="9 10">
    <name type="scientific">Pyricularia oryzae</name>
    <name type="common">Rice blast fungus</name>
    <name type="synonym">Magnaporthe oryzae</name>
    <dbReference type="NCBI Taxonomy" id="318829"/>
    <lineage>
        <taxon>Eukaryota</taxon>
        <taxon>Fungi</taxon>
        <taxon>Dikarya</taxon>
        <taxon>Ascomycota</taxon>
        <taxon>Pezizomycotina</taxon>
        <taxon>Sordariomycetes</taxon>
        <taxon>Sordariomycetidae</taxon>
        <taxon>Magnaporthales</taxon>
        <taxon>Pyriculariaceae</taxon>
        <taxon>Pyricularia</taxon>
    </lineage>
</organism>
<dbReference type="PROSITE" id="PS50294">
    <property type="entry name" value="WD_REPEATS_REGION"/>
    <property type="match status" value="1"/>
</dbReference>
<comment type="subunit">
    <text evidence="5">Component of the ASTRA chromatin remodeling machinery complex.</text>
</comment>
<evidence type="ECO:0000256" key="1">
    <source>
        <dbReference type="ARBA" id="ARBA00022574"/>
    </source>
</evidence>
<dbReference type="SMART" id="SM00320">
    <property type="entry name" value="WD40"/>
    <property type="match status" value="5"/>
</dbReference>
<keyword evidence="1 7" id="KW-0853">WD repeat</keyword>
<sequence length="469" mass="50795">MSTSAAPVPAQPAHPRSILRGHRAQVHAAAFVRNNERLVTGDADGFVVVWDLTIMRPRAVWRAHEDVLLGIGGWGTDRLITHGRDNKLIVWQLREADEDSLAKTLPVDPAAEDRPKPWLLYMLEISTMNFCTFSLCEMSSDHLSEDREALIAVPNTLSSEAIDIFHLPSQKREHTIRLGQSEGMVMALELFRVDGYFTVAVGYENGVALVAQQAERSETPVGTWNVRYRSKAHTQPVLSLDVSLGKDFFLTSSADSLLIKHPIPPPPTSVLKTAREDGTTSEGANANVIDSQPPALASSAPDAPVAAPPATPGKPMSLLSAALAREAAGDSAESPTRRTTQPSDTPPESTLLSEPVKVVNTKHAGQQGLRIRSDGRIFATAGWDSRVRVYSCKTMKELAVLKWHQVGCFAVAFSTIDAPAGTQAEGARDGLAARMGDVTVKEKRISHAKSAHWLAAGSKDGKVSLWEIY</sequence>
<dbReference type="PROSITE" id="PS50082">
    <property type="entry name" value="WD_REPEATS_2"/>
    <property type="match status" value="2"/>
</dbReference>
<evidence type="ECO:0000256" key="6">
    <source>
        <dbReference type="ARBA" id="ARBA00040563"/>
    </source>
</evidence>
<dbReference type="Proteomes" id="UP000294847">
    <property type="component" value="Chromosome 2"/>
</dbReference>